<evidence type="ECO:0000313" key="3">
    <source>
        <dbReference type="Proteomes" id="UP000648722"/>
    </source>
</evidence>
<keyword evidence="1" id="KW-0812">Transmembrane</keyword>
<keyword evidence="1" id="KW-1133">Transmembrane helix</keyword>
<protein>
    <submittedName>
        <fullName evidence="2">Uncharacterized protein</fullName>
    </submittedName>
</protein>
<name>A0ABQ1XP28_9PROT</name>
<evidence type="ECO:0000313" key="2">
    <source>
        <dbReference type="EMBL" id="GGG99287.1"/>
    </source>
</evidence>
<comment type="caution">
    <text evidence="2">The sequence shown here is derived from an EMBL/GenBank/DDBJ whole genome shotgun (WGS) entry which is preliminary data.</text>
</comment>
<proteinExistence type="predicted"/>
<dbReference type="EMBL" id="BMFS01000005">
    <property type="protein sequence ID" value="GGG99287.1"/>
    <property type="molecule type" value="Genomic_DNA"/>
</dbReference>
<organism evidence="2 3">
    <name type="scientific">Glycocaulis albus</name>
    <dbReference type="NCBI Taxonomy" id="1382801"/>
    <lineage>
        <taxon>Bacteria</taxon>
        <taxon>Pseudomonadati</taxon>
        <taxon>Pseudomonadota</taxon>
        <taxon>Alphaproteobacteria</taxon>
        <taxon>Maricaulales</taxon>
        <taxon>Maricaulaceae</taxon>
        <taxon>Glycocaulis</taxon>
    </lineage>
</organism>
<sequence>MAQSFILPSEDRPMKRRITQIVMAGVAIVTLSAFAAAAVFLG</sequence>
<accession>A0ABQ1XP28</accession>
<feature type="transmembrane region" description="Helical" evidence="1">
    <location>
        <begin position="21"/>
        <end position="41"/>
    </location>
</feature>
<evidence type="ECO:0000256" key="1">
    <source>
        <dbReference type="SAM" id="Phobius"/>
    </source>
</evidence>
<gene>
    <name evidence="2" type="ORF">GCM10007420_13910</name>
</gene>
<dbReference type="Proteomes" id="UP000648722">
    <property type="component" value="Unassembled WGS sequence"/>
</dbReference>
<reference evidence="3" key="1">
    <citation type="journal article" date="2019" name="Int. J. Syst. Evol. Microbiol.">
        <title>The Global Catalogue of Microorganisms (GCM) 10K type strain sequencing project: providing services to taxonomists for standard genome sequencing and annotation.</title>
        <authorList>
            <consortium name="The Broad Institute Genomics Platform"/>
            <consortium name="The Broad Institute Genome Sequencing Center for Infectious Disease"/>
            <person name="Wu L."/>
            <person name="Ma J."/>
        </authorList>
    </citation>
    <scope>NUCLEOTIDE SEQUENCE [LARGE SCALE GENOMIC DNA]</scope>
    <source>
        <strain evidence="3">CGMCC 1.12766</strain>
    </source>
</reference>
<keyword evidence="3" id="KW-1185">Reference proteome</keyword>
<keyword evidence="1" id="KW-0472">Membrane</keyword>